<evidence type="ECO:0000313" key="14">
    <source>
        <dbReference type="EMBL" id="PAA57692.1"/>
    </source>
</evidence>
<dbReference type="Gene3D" id="2.60.470.10">
    <property type="entry name" value="Acid-sensing ion channels like domains"/>
    <property type="match status" value="1"/>
</dbReference>
<organism evidence="14 16">
    <name type="scientific">Macrostomum lignano</name>
    <dbReference type="NCBI Taxonomy" id="282301"/>
    <lineage>
        <taxon>Eukaryota</taxon>
        <taxon>Metazoa</taxon>
        <taxon>Spiralia</taxon>
        <taxon>Lophotrochozoa</taxon>
        <taxon>Platyhelminthes</taxon>
        <taxon>Rhabditophora</taxon>
        <taxon>Macrostomorpha</taxon>
        <taxon>Macrostomida</taxon>
        <taxon>Macrostomidae</taxon>
        <taxon>Macrostomum</taxon>
    </lineage>
</organism>
<dbReference type="Pfam" id="PF00858">
    <property type="entry name" value="ASC"/>
    <property type="match status" value="1"/>
</dbReference>
<dbReference type="Gene3D" id="1.10.287.770">
    <property type="entry name" value="YojJ-like"/>
    <property type="match status" value="1"/>
</dbReference>
<evidence type="ECO:0000256" key="8">
    <source>
        <dbReference type="ARBA" id="ARBA00023136"/>
    </source>
</evidence>
<dbReference type="AlphaFoldDB" id="A0A267EAF9"/>
<evidence type="ECO:0000256" key="4">
    <source>
        <dbReference type="ARBA" id="ARBA00022692"/>
    </source>
</evidence>
<evidence type="ECO:0000256" key="9">
    <source>
        <dbReference type="ARBA" id="ARBA00023201"/>
    </source>
</evidence>
<evidence type="ECO:0000256" key="13">
    <source>
        <dbReference type="SAM" id="Phobius"/>
    </source>
</evidence>
<evidence type="ECO:0000313" key="16">
    <source>
        <dbReference type="Proteomes" id="UP000215902"/>
    </source>
</evidence>
<feature type="transmembrane region" description="Helical" evidence="13">
    <location>
        <begin position="36"/>
        <end position="55"/>
    </location>
</feature>
<keyword evidence="16" id="KW-1185">Reference proteome</keyword>
<feature type="region of interest" description="Disordered" evidence="12">
    <location>
        <begin position="596"/>
        <end position="615"/>
    </location>
</feature>
<keyword evidence="2 11" id="KW-0813">Transport</keyword>
<feature type="compositionally biased region" description="Polar residues" evidence="12">
    <location>
        <begin position="597"/>
        <end position="615"/>
    </location>
</feature>
<evidence type="ECO:0000313" key="15">
    <source>
        <dbReference type="EMBL" id="PAA65441.1"/>
    </source>
</evidence>
<accession>A0A267EAF9</accession>
<feature type="transmembrane region" description="Helical" evidence="13">
    <location>
        <begin position="568"/>
        <end position="590"/>
    </location>
</feature>
<comment type="caution">
    <text evidence="14">The sequence shown here is derived from an EMBL/GenBank/DDBJ whole genome shotgun (WGS) entry which is preliminary data.</text>
</comment>
<dbReference type="GO" id="GO:0015280">
    <property type="term" value="F:ligand-gated sodium channel activity"/>
    <property type="evidence" value="ECO:0007669"/>
    <property type="project" value="TreeGrafter"/>
</dbReference>
<dbReference type="STRING" id="282301.A0A267EAF9"/>
<keyword evidence="4 11" id="KW-0812">Transmembrane</keyword>
<dbReference type="OrthoDB" id="5874059at2759"/>
<dbReference type="Proteomes" id="UP000215902">
    <property type="component" value="Unassembled WGS sequence"/>
</dbReference>
<evidence type="ECO:0000256" key="6">
    <source>
        <dbReference type="ARBA" id="ARBA00023053"/>
    </source>
</evidence>
<gene>
    <name evidence="15" type="ORF">BOX15_Mlig011397g1</name>
    <name evidence="14" type="ORF">BOX15_Mlig011397g2</name>
</gene>
<keyword evidence="6" id="KW-0915">Sodium</keyword>
<evidence type="ECO:0000256" key="2">
    <source>
        <dbReference type="ARBA" id="ARBA00022448"/>
    </source>
</evidence>
<name>A0A267EAF9_9PLAT</name>
<proteinExistence type="inferred from homology"/>
<sequence>MPTVRSVVRNFHEYGHRTSMHGLGHMYQSGDLCRKAFWFVLTIAGTCACFFHVIMTVQNYLETPVTSILIDDAAMAEFPDVTLCNLKPMSESLGEYYKDVVHQHFEDNWGFFEQWWPNERKRQVNESRVDYQRRLRKIFERYLQIFWVSDDSRDLGMMDKVMLLHCSFNGIPCGHKNFSLVQNYRYWNCYTFSPSPQFRFASSGHTEDTGLNLILYTDSNFHESIYDQFAAYSRQKFDEEEMTHPYSLKEYITTGGRTFNRILSGGRYDIEGIRIWLHMRVDHPMMSSIYNDVQNGKSALVHVDQMQYVTLNQPGERQCTNDPQEIIEYTTSFGHNPSTERKRRYTKTDREFAVEAKQQFVFDNCGCYSHHFPFHVNLTQLCYFVPLALRRHPSKKLLDRVACHDEHLRIAEENSYNFIQDYLKYKPCEYRKFTTFKTISTWPRSDEHIDFVNEFLIPKMQSGKEFIGKGDAHVHHIFNFTNENSAALLNKPILSHEELALSRLLNQDCHPNKSAEDSIRDMWCLDKEKMAYNVLQVIIRLTSPAAAKYEEKFSYEWPEALSEIGGIFGLWVGMSLLTFFEFIELFYVMVVSRDSRPQQQPSGDRESLPNSSSMQHQMELLLSRLMEEETIRRAPGPVQMTAGRR</sequence>
<dbReference type="PANTHER" id="PTHR11690">
    <property type="entry name" value="AMILORIDE-SENSITIVE SODIUM CHANNEL-RELATED"/>
    <property type="match status" value="1"/>
</dbReference>
<evidence type="ECO:0000256" key="12">
    <source>
        <dbReference type="SAM" id="MobiDB-lite"/>
    </source>
</evidence>
<keyword evidence="10 11" id="KW-0407">Ion channel</keyword>
<dbReference type="GO" id="GO:0005886">
    <property type="term" value="C:plasma membrane"/>
    <property type="evidence" value="ECO:0007669"/>
    <property type="project" value="TreeGrafter"/>
</dbReference>
<comment type="similarity">
    <text evidence="11">Belongs to the amiloride-sensitive sodium channel (TC 1.A.6) family.</text>
</comment>
<dbReference type="PANTHER" id="PTHR11690:SF300">
    <property type="entry name" value="PICKPOCKET PROTEIN 19"/>
    <property type="match status" value="1"/>
</dbReference>
<dbReference type="EMBL" id="NIVC01002455">
    <property type="protein sequence ID" value="PAA57692.1"/>
    <property type="molecule type" value="Genomic_DNA"/>
</dbReference>
<protein>
    <recommendedName>
        <fullName evidence="17">FMRFamide-activated amiloride-sensitive sodium channel</fullName>
    </recommendedName>
</protein>
<keyword evidence="9 11" id="KW-0739">Sodium transport</keyword>
<evidence type="ECO:0000256" key="10">
    <source>
        <dbReference type="ARBA" id="ARBA00023303"/>
    </source>
</evidence>
<evidence type="ECO:0000256" key="7">
    <source>
        <dbReference type="ARBA" id="ARBA00023065"/>
    </source>
</evidence>
<reference evidence="14 16" key="1">
    <citation type="submission" date="2017-06" db="EMBL/GenBank/DDBJ databases">
        <title>A platform for efficient transgenesis in Macrostomum lignano, a flatworm model organism for stem cell research.</title>
        <authorList>
            <person name="Berezikov E."/>
        </authorList>
    </citation>
    <scope>NUCLEOTIDE SEQUENCE [LARGE SCALE GENOMIC DNA]</scope>
    <source>
        <strain evidence="14">DV1</strain>
        <tissue evidence="14">Whole organism</tissue>
    </source>
</reference>
<keyword evidence="8 13" id="KW-0472">Membrane</keyword>
<evidence type="ECO:0000256" key="11">
    <source>
        <dbReference type="RuleBase" id="RU000679"/>
    </source>
</evidence>
<evidence type="ECO:0000256" key="3">
    <source>
        <dbReference type="ARBA" id="ARBA00022461"/>
    </source>
</evidence>
<evidence type="ECO:0000256" key="5">
    <source>
        <dbReference type="ARBA" id="ARBA00022989"/>
    </source>
</evidence>
<keyword evidence="5 13" id="KW-1133">Transmembrane helix</keyword>
<dbReference type="PRINTS" id="PR01078">
    <property type="entry name" value="AMINACHANNEL"/>
</dbReference>
<evidence type="ECO:0008006" key="17">
    <source>
        <dbReference type="Google" id="ProtNLM"/>
    </source>
</evidence>
<keyword evidence="7 11" id="KW-0406">Ion transport</keyword>
<evidence type="ECO:0000256" key="1">
    <source>
        <dbReference type="ARBA" id="ARBA00004141"/>
    </source>
</evidence>
<keyword evidence="3 11" id="KW-0894">Sodium channel</keyword>
<dbReference type="InterPro" id="IPR001873">
    <property type="entry name" value="ENaC"/>
</dbReference>
<comment type="subcellular location">
    <subcellularLocation>
        <location evidence="1">Membrane</location>
        <topology evidence="1">Multi-pass membrane protein</topology>
    </subcellularLocation>
</comment>
<dbReference type="EMBL" id="NIVC01001653">
    <property type="protein sequence ID" value="PAA65441.1"/>
    <property type="molecule type" value="Genomic_DNA"/>
</dbReference>